<keyword evidence="6" id="KW-0472">Membrane</keyword>
<proteinExistence type="inferred from homology"/>
<keyword evidence="8" id="KW-1185">Reference proteome</keyword>
<evidence type="ECO:0000256" key="2">
    <source>
        <dbReference type="ARBA" id="ARBA00022723"/>
    </source>
</evidence>
<keyword evidence="5" id="KW-0560">Oxidoreductase</keyword>
<evidence type="ECO:0000256" key="1">
    <source>
        <dbReference type="ARBA" id="ARBA00001971"/>
    </source>
</evidence>
<evidence type="ECO:0000313" key="7">
    <source>
        <dbReference type="EMBL" id="KAG0645991.1"/>
    </source>
</evidence>
<dbReference type="Pfam" id="PF00067">
    <property type="entry name" value="p450"/>
    <property type="match status" value="1"/>
</dbReference>
<comment type="similarity">
    <text evidence="5">Belongs to the cytochrome P450 family.</text>
</comment>
<comment type="cofactor">
    <cofactor evidence="1 4">
        <name>heme</name>
        <dbReference type="ChEBI" id="CHEBI:30413"/>
    </cofactor>
</comment>
<keyword evidence="2 4" id="KW-0479">Metal-binding</keyword>
<comment type="caution">
    <text evidence="7">The sequence shown here is derived from an EMBL/GenBank/DDBJ whole genome shotgun (WGS) entry which is preliminary data.</text>
</comment>
<name>A0A9P6SPV5_9HELO</name>
<dbReference type="PANTHER" id="PTHR24305:SF172">
    <property type="entry name" value="P450, PUTATIVE (EUROFUNG)-RELATED"/>
    <property type="match status" value="1"/>
</dbReference>
<dbReference type="InterPro" id="IPR017972">
    <property type="entry name" value="Cyt_P450_CS"/>
</dbReference>
<sequence length="530" mass="60401">MISISILLSGAFASLFAYFVIWPVVVYFLDPLDLRKYPSPSPLASIYPLWLVYETWMERRSATVYEAHQRLGDIIRVGPDQILFNKPQAISDIYGHLAVSKVSKDSGFYDKTAGDMRDIVNERDRAEHSRKRRYMANSFALKTVVDMEPVITTNAQNLLARLDSYCRNPPTGASTHFNIRMWFNYFTLDVIGDMAFGLPMGFLKAGTDTKTAQTQDGKIYEVPSTIHALQQGVRYTITTAQILNLEIMRAIKRLIRCNAFLRRVSGAQSAEDFENVCIHQLRSRLAKGIPERESRDFVDYVLTGKEGAPRALPFRELVAEAQVMMNAGSDTTAAAITSTMYHLLSNPECLAKLRQELETKISPEDLTDIVPYDLVRELPYLRACIDETLRLRPPIAYPLQRRVYSPDGATIAGHHIKTGTVVAVPTFTIHRKADLFPQPERFNPDRWLNKDDEEQMHNLRSYVIPFSMGSRACIGRHIAIVELQILVSSLIRRYNMELEHEGQELEIHERFNSNPGPMPIRIQRRAHEVV</sequence>
<evidence type="ECO:0000256" key="3">
    <source>
        <dbReference type="ARBA" id="ARBA00023004"/>
    </source>
</evidence>
<dbReference type="Gene3D" id="1.10.630.10">
    <property type="entry name" value="Cytochrome P450"/>
    <property type="match status" value="1"/>
</dbReference>
<dbReference type="PANTHER" id="PTHR24305">
    <property type="entry name" value="CYTOCHROME P450"/>
    <property type="match status" value="1"/>
</dbReference>
<evidence type="ECO:0000313" key="8">
    <source>
        <dbReference type="Proteomes" id="UP000785200"/>
    </source>
</evidence>
<keyword evidence="3 4" id="KW-0408">Iron</keyword>
<dbReference type="Proteomes" id="UP000785200">
    <property type="component" value="Unassembled WGS sequence"/>
</dbReference>
<keyword evidence="4 5" id="KW-0349">Heme</keyword>
<dbReference type="EMBL" id="VNKQ01000017">
    <property type="protein sequence ID" value="KAG0645991.1"/>
    <property type="molecule type" value="Genomic_DNA"/>
</dbReference>
<accession>A0A9P6SPV5</accession>
<dbReference type="GO" id="GO:0020037">
    <property type="term" value="F:heme binding"/>
    <property type="evidence" value="ECO:0007669"/>
    <property type="project" value="InterPro"/>
</dbReference>
<keyword evidence="5" id="KW-0503">Monooxygenase</keyword>
<dbReference type="PRINTS" id="PR00385">
    <property type="entry name" value="P450"/>
</dbReference>
<gene>
    <name evidence="7" type="ORF">D0Z07_7899</name>
</gene>
<evidence type="ECO:0000256" key="4">
    <source>
        <dbReference type="PIRSR" id="PIRSR602401-1"/>
    </source>
</evidence>
<feature type="binding site" description="axial binding residue" evidence="4">
    <location>
        <position position="473"/>
    </location>
    <ligand>
        <name>heme</name>
        <dbReference type="ChEBI" id="CHEBI:30413"/>
    </ligand>
    <ligandPart>
        <name>Fe</name>
        <dbReference type="ChEBI" id="CHEBI:18248"/>
    </ligandPart>
</feature>
<dbReference type="OrthoDB" id="2789670at2759"/>
<feature type="transmembrane region" description="Helical" evidence="6">
    <location>
        <begin position="6"/>
        <end position="29"/>
    </location>
</feature>
<keyword evidence="6" id="KW-0812">Transmembrane</keyword>
<dbReference type="PRINTS" id="PR00463">
    <property type="entry name" value="EP450I"/>
</dbReference>
<protein>
    <submittedName>
        <fullName evidence="7">Benzoate-para-hydroxylase</fullName>
    </submittedName>
</protein>
<dbReference type="InterPro" id="IPR050121">
    <property type="entry name" value="Cytochrome_P450_monoxygenase"/>
</dbReference>
<evidence type="ECO:0000256" key="6">
    <source>
        <dbReference type="SAM" id="Phobius"/>
    </source>
</evidence>
<evidence type="ECO:0000256" key="5">
    <source>
        <dbReference type="RuleBase" id="RU000461"/>
    </source>
</evidence>
<dbReference type="SUPFAM" id="SSF48264">
    <property type="entry name" value="Cytochrome P450"/>
    <property type="match status" value="1"/>
</dbReference>
<organism evidence="7 8">
    <name type="scientific">Hyphodiscus hymeniophilus</name>
    <dbReference type="NCBI Taxonomy" id="353542"/>
    <lineage>
        <taxon>Eukaryota</taxon>
        <taxon>Fungi</taxon>
        <taxon>Dikarya</taxon>
        <taxon>Ascomycota</taxon>
        <taxon>Pezizomycotina</taxon>
        <taxon>Leotiomycetes</taxon>
        <taxon>Helotiales</taxon>
        <taxon>Hyphodiscaceae</taxon>
        <taxon>Hyphodiscus</taxon>
    </lineage>
</organism>
<keyword evidence="6" id="KW-1133">Transmembrane helix</keyword>
<dbReference type="InterPro" id="IPR001128">
    <property type="entry name" value="Cyt_P450"/>
</dbReference>
<dbReference type="InterPro" id="IPR002401">
    <property type="entry name" value="Cyt_P450_E_grp-I"/>
</dbReference>
<dbReference type="GO" id="GO:0016705">
    <property type="term" value="F:oxidoreductase activity, acting on paired donors, with incorporation or reduction of molecular oxygen"/>
    <property type="evidence" value="ECO:0007669"/>
    <property type="project" value="InterPro"/>
</dbReference>
<reference evidence="7" key="1">
    <citation type="submission" date="2019-07" db="EMBL/GenBank/DDBJ databases">
        <title>Hyphodiscus hymeniophilus genome sequencing and assembly.</title>
        <authorList>
            <person name="Kramer G."/>
            <person name="Nodwell J."/>
        </authorList>
    </citation>
    <scope>NUCLEOTIDE SEQUENCE</scope>
    <source>
        <strain evidence="7">ATCC 34498</strain>
    </source>
</reference>
<dbReference type="GO" id="GO:0005506">
    <property type="term" value="F:iron ion binding"/>
    <property type="evidence" value="ECO:0007669"/>
    <property type="project" value="InterPro"/>
</dbReference>
<dbReference type="PROSITE" id="PS00086">
    <property type="entry name" value="CYTOCHROME_P450"/>
    <property type="match status" value="1"/>
</dbReference>
<dbReference type="AlphaFoldDB" id="A0A9P6SPV5"/>
<dbReference type="CDD" id="cd11061">
    <property type="entry name" value="CYP67-like"/>
    <property type="match status" value="1"/>
</dbReference>
<dbReference type="InterPro" id="IPR036396">
    <property type="entry name" value="Cyt_P450_sf"/>
</dbReference>
<dbReference type="GO" id="GO:0004497">
    <property type="term" value="F:monooxygenase activity"/>
    <property type="evidence" value="ECO:0007669"/>
    <property type="project" value="UniProtKB-KW"/>
</dbReference>